<evidence type="ECO:0000313" key="4">
    <source>
        <dbReference type="EMBL" id="VFT85116.1"/>
    </source>
</evidence>
<evidence type="ECO:0000313" key="5">
    <source>
        <dbReference type="Proteomes" id="UP000332933"/>
    </source>
</evidence>
<keyword evidence="2" id="KW-0472">Membrane</keyword>
<evidence type="ECO:0000256" key="1">
    <source>
        <dbReference type="SAM" id="MobiDB-lite"/>
    </source>
</evidence>
<gene>
    <name evidence="4" type="primary">Aste57867_8229</name>
    <name evidence="3" type="ORF">As57867_008198</name>
    <name evidence="4" type="ORF">ASTE57867_8229</name>
</gene>
<feature type="region of interest" description="Disordered" evidence="1">
    <location>
        <begin position="57"/>
        <end position="119"/>
    </location>
</feature>
<accession>A0A485KJR3</accession>
<dbReference type="Proteomes" id="UP000332933">
    <property type="component" value="Unassembled WGS sequence"/>
</dbReference>
<evidence type="ECO:0000256" key="2">
    <source>
        <dbReference type="SAM" id="Phobius"/>
    </source>
</evidence>
<feature type="transmembrane region" description="Helical" evidence="2">
    <location>
        <begin position="638"/>
        <end position="663"/>
    </location>
</feature>
<keyword evidence="2" id="KW-0812">Transmembrane</keyword>
<reference evidence="4 5" key="1">
    <citation type="submission" date="2019-03" db="EMBL/GenBank/DDBJ databases">
        <authorList>
            <person name="Gaulin E."/>
            <person name="Dumas B."/>
        </authorList>
    </citation>
    <scope>NUCLEOTIDE SEQUENCE [LARGE SCALE GENOMIC DNA]</scope>
    <source>
        <strain evidence="4">CBS 568.67</strain>
    </source>
</reference>
<reference evidence="3" key="2">
    <citation type="submission" date="2019-06" db="EMBL/GenBank/DDBJ databases">
        <title>Genomics analysis of Aphanomyces spp. identifies a new class of oomycete effector associated with host adaptation.</title>
        <authorList>
            <person name="Gaulin E."/>
        </authorList>
    </citation>
    <scope>NUCLEOTIDE SEQUENCE</scope>
    <source>
        <strain evidence="3">CBS 578.67</strain>
    </source>
</reference>
<keyword evidence="2" id="KW-1133">Transmembrane helix</keyword>
<sequence>MANPQYSYAMPNASQLELDSLEELDEFDYDPNFFDGISFNKKEGEASTINVAAPAPPHYLRQYPESPSPSLTGYTSEESGYSSTLSVDDNHGGKWSPTSDASNGSKRTTINDGTMTNGKTSLYRGVTRTSKTAWGAKYSSKRIVNTCKTQEEAARKYDEYIKVHVPEKYLKYANFCPKCDKYTNSLGLTWATKECQCTAADAAGSFVSSVGPSSSMEHAALEDFLKDEQIDLSSPYFTDSAIAAAHRTSSLHARRTDSLDSVVPMIKAEPNIPMLRSSSSMPDDDVLAAILNAPAMPQPNMFGSFQGDDDAMLAMVGADGDDPRMYLTMETVFLRKYFRNDRKNLQCFPYCREHGNYYEAKMNGLEHTGKGVCRAPVKVKVHHPHGPPSSSHLIVLARCQRKHAAAAAAIPGELSPAQLQEMQAATWVRGTTSDATADDTTVYFLPEVWKFDGELPKKRRLDESDDDDLQYCVQVVLFVSENGGASYVQAGGTESNLFDIQSTRTLLRQKQRKDGDDVMLVGGLPAKKKICIPVVQNYFRESRGMSLLHSTNELDLIELDLESVEWAKEGEAIDIDAAPISSTKKKQIEVEISPAVDPPSTTLAAPFTSIQTPKPDHKPTEASDTAAVWKERFVAGPLLYSAMGIPVGLVCLVAHLILLPFIWLGAPICHFADGVADMDLYLANSMSPPEEPHVLLHHLAGASELLGRVGHYVLVKVPLTLVALVGCLVLTVLALVAIVVPPLSRGLRVGANSCGMIAIDACKGACGQKLTPVQLHQPTPASHRDMV</sequence>
<feature type="transmembrane region" description="Helical" evidence="2">
    <location>
        <begin position="719"/>
        <end position="740"/>
    </location>
</feature>
<dbReference type="AlphaFoldDB" id="A0A485KJR3"/>
<evidence type="ECO:0000313" key="3">
    <source>
        <dbReference type="EMBL" id="KAF0701300.1"/>
    </source>
</evidence>
<name>A0A485KJR3_9STRA</name>
<keyword evidence="5" id="KW-1185">Reference proteome</keyword>
<dbReference type="OrthoDB" id="164060at2759"/>
<protein>
    <submittedName>
        <fullName evidence="4">Aste57867_8229 protein</fullName>
    </submittedName>
</protein>
<proteinExistence type="predicted"/>
<dbReference type="EMBL" id="VJMH01005094">
    <property type="protein sequence ID" value="KAF0701300.1"/>
    <property type="molecule type" value="Genomic_DNA"/>
</dbReference>
<organism evidence="4 5">
    <name type="scientific">Aphanomyces stellatus</name>
    <dbReference type="NCBI Taxonomy" id="120398"/>
    <lineage>
        <taxon>Eukaryota</taxon>
        <taxon>Sar</taxon>
        <taxon>Stramenopiles</taxon>
        <taxon>Oomycota</taxon>
        <taxon>Saprolegniomycetes</taxon>
        <taxon>Saprolegniales</taxon>
        <taxon>Verrucalvaceae</taxon>
        <taxon>Aphanomyces</taxon>
    </lineage>
</organism>
<dbReference type="EMBL" id="CAADRA010005115">
    <property type="protein sequence ID" value="VFT85116.1"/>
    <property type="molecule type" value="Genomic_DNA"/>
</dbReference>
<feature type="compositionally biased region" description="Polar residues" evidence="1">
    <location>
        <begin position="96"/>
        <end position="119"/>
    </location>
</feature>
<feature type="compositionally biased region" description="Polar residues" evidence="1">
    <location>
        <begin position="68"/>
        <end position="87"/>
    </location>
</feature>